<accession>A0A0B0MHI8</accession>
<name>A0A0B0MHI8_GOSAR</name>
<proteinExistence type="predicted"/>
<dbReference type="AlphaFoldDB" id="A0A0B0MHI8"/>
<sequence>MQFLVLRTLVLQLFLQDMIIYRFYLKLKLFSLHCIINFIIVYLI</sequence>
<gene>
    <name evidence="2" type="ORF">F383_37480</name>
</gene>
<comment type="caution">
    <text evidence="2">The sequence shown here is derived from an EMBL/GenBank/DDBJ whole genome shotgun (WGS) entry which is preliminary data.</text>
</comment>
<keyword evidence="3" id="KW-1185">Reference proteome</keyword>
<evidence type="ECO:0000256" key="1">
    <source>
        <dbReference type="SAM" id="Phobius"/>
    </source>
</evidence>
<protein>
    <submittedName>
        <fullName evidence="2">Uncharacterized protein</fullName>
    </submittedName>
</protein>
<evidence type="ECO:0000313" key="3">
    <source>
        <dbReference type="Proteomes" id="UP000032142"/>
    </source>
</evidence>
<keyword evidence="1" id="KW-1133">Transmembrane helix</keyword>
<keyword evidence="1" id="KW-0812">Transmembrane</keyword>
<dbReference type="EMBL" id="JRRC01037105">
    <property type="protein sequence ID" value="KHF98355.1"/>
    <property type="molecule type" value="Genomic_DNA"/>
</dbReference>
<feature type="transmembrane region" description="Helical" evidence="1">
    <location>
        <begin position="20"/>
        <end position="43"/>
    </location>
</feature>
<reference evidence="3" key="1">
    <citation type="submission" date="2014-09" db="EMBL/GenBank/DDBJ databases">
        <authorList>
            <person name="Mudge J."/>
            <person name="Ramaraj T."/>
            <person name="Lindquist I.E."/>
            <person name="Bharti A.K."/>
            <person name="Sundararajan A."/>
            <person name="Cameron C.T."/>
            <person name="Woodward J.E."/>
            <person name="May G.D."/>
            <person name="Brubaker C."/>
            <person name="Broadhvest J."/>
            <person name="Wilkins T.A."/>
        </authorList>
    </citation>
    <scope>NUCLEOTIDE SEQUENCE</scope>
    <source>
        <strain evidence="3">cv. AKA8401</strain>
    </source>
</reference>
<keyword evidence="1" id="KW-0472">Membrane</keyword>
<dbReference type="Proteomes" id="UP000032142">
    <property type="component" value="Unassembled WGS sequence"/>
</dbReference>
<organism evidence="2 3">
    <name type="scientific">Gossypium arboreum</name>
    <name type="common">Tree cotton</name>
    <name type="synonym">Gossypium nanking</name>
    <dbReference type="NCBI Taxonomy" id="29729"/>
    <lineage>
        <taxon>Eukaryota</taxon>
        <taxon>Viridiplantae</taxon>
        <taxon>Streptophyta</taxon>
        <taxon>Embryophyta</taxon>
        <taxon>Tracheophyta</taxon>
        <taxon>Spermatophyta</taxon>
        <taxon>Magnoliopsida</taxon>
        <taxon>eudicotyledons</taxon>
        <taxon>Gunneridae</taxon>
        <taxon>Pentapetalae</taxon>
        <taxon>rosids</taxon>
        <taxon>malvids</taxon>
        <taxon>Malvales</taxon>
        <taxon>Malvaceae</taxon>
        <taxon>Malvoideae</taxon>
        <taxon>Gossypium</taxon>
    </lineage>
</organism>
<evidence type="ECO:0000313" key="2">
    <source>
        <dbReference type="EMBL" id="KHF98355.1"/>
    </source>
</evidence>